<sequence length="94" mass="10335">MIYSQSLSNNDGAFINSAFNEALKSPVLMRHGAVAVAHGKIMGRGHNHYRTHSKDNFIANSCTCHAEIASLRNMFHSCGTNTYGKQSNSIKVEH</sequence>
<dbReference type="EMBL" id="MN739863">
    <property type="protein sequence ID" value="QHT75142.1"/>
    <property type="molecule type" value="Genomic_DNA"/>
</dbReference>
<dbReference type="AlphaFoldDB" id="A0A6C0H3K0"/>
<proteinExistence type="predicted"/>
<accession>A0A6C0H3K0</accession>
<evidence type="ECO:0008006" key="2">
    <source>
        <dbReference type="Google" id="ProtNLM"/>
    </source>
</evidence>
<dbReference type="SUPFAM" id="SSF53927">
    <property type="entry name" value="Cytidine deaminase-like"/>
    <property type="match status" value="1"/>
</dbReference>
<dbReference type="InterPro" id="IPR016193">
    <property type="entry name" value="Cytidine_deaminase-like"/>
</dbReference>
<name>A0A6C0H3K0_9ZZZZ</name>
<dbReference type="Gene3D" id="3.40.140.10">
    <property type="entry name" value="Cytidine Deaminase, domain 2"/>
    <property type="match status" value="1"/>
</dbReference>
<reference evidence="1" key="1">
    <citation type="journal article" date="2020" name="Nature">
        <title>Giant virus diversity and host interactions through global metagenomics.</title>
        <authorList>
            <person name="Schulz F."/>
            <person name="Roux S."/>
            <person name="Paez-Espino D."/>
            <person name="Jungbluth S."/>
            <person name="Walsh D.A."/>
            <person name="Denef V.J."/>
            <person name="McMahon K.D."/>
            <person name="Konstantinidis K.T."/>
            <person name="Eloe-Fadrosh E.A."/>
            <person name="Kyrpides N.C."/>
            <person name="Woyke T."/>
        </authorList>
    </citation>
    <scope>NUCLEOTIDE SEQUENCE</scope>
    <source>
        <strain evidence="1">GVMAG-M-3300023179-63</strain>
    </source>
</reference>
<protein>
    <recommendedName>
        <fullName evidence="2">CMP/dCMP-type deaminase domain-containing protein</fullName>
    </recommendedName>
</protein>
<evidence type="ECO:0000313" key="1">
    <source>
        <dbReference type="EMBL" id="QHT75142.1"/>
    </source>
</evidence>
<organism evidence="1">
    <name type="scientific">viral metagenome</name>
    <dbReference type="NCBI Taxonomy" id="1070528"/>
    <lineage>
        <taxon>unclassified sequences</taxon>
        <taxon>metagenomes</taxon>
        <taxon>organismal metagenomes</taxon>
    </lineage>
</organism>
<dbReference type="GO" id="GO:0003824">
    <property type="term" value="F:catalytic activity"/>
    <property type="evidence" value="ECO:0007669"/>
    <property type="project" value="InterPro"/>
</dbReference>